<evidence type="ECO:0000313" key="2">
    <source>
        <dbReference type="Proteomes" id="UP001345219"/>
    </source>
</evidence>
<proteinExistence type="predicted"/>
<dbReference type="AlphaFoldDB" id="A0AAN7K4H8"/>
<reference evidence="1 2" key="1">
    <citation type="journal article" date="2023" name="Hortic Res">
        <title>Pangenome of water caltrop reveals structural variations and asymmetric subgenome divergence after allopolyploidization.</title>
        <authorList>
            <person name="Zhang X."/>
            <person name="Chen Y."/>
            <person name="Wang L."/>
            <person name="Yuan Y."/>
            <person name="Fang M."/>
            <person name="Shi L."/>
            <person name="Lu R."/>
            <person name="Comes H.P."/>
            <person name="Ma Y."/>
            <person name="Chen Y."/>
            <person name="Huang G."/>
            <person name="Zhou Y."/>
            <person name="Zheng Z."/>
            <person name="Qiu Y."/>
        </authorList>
    </citation>
    <scope>NUCLEOTIDE SEQUENCE [LARGE SCALE GENOMIC DNA]</scope>
    <source>
        <tissue evidence="1">Roots</tissue>
    </source>
</reference>
<accession>A0AAN7K4H8</accession>
<dbReference type="Proteomes" id="UP001345219">
    <property type="component" value="Chromosome 15"/>
</dbReference>
<gene>
    <name evidence="1" type="ORF">SAY87_019198</name>
</gene>
<sequence length="120" mass="12805">MLRRKFLSEGETPESAASATSGITIEAVRAAAVSPVMAFSLREALTSSFPHDLDAPAIGFFFNTLEDSGLKRHLAGFLWAEDAVKGIAIETAEVEAIIIVLVVILSRLFPLRTDVSEASG</sequence>
<comment type="caution">
    <text evidence="1">The sequence shown here is derived from an EMBL/GenBank/DDBJ whole genome shotgun (WGS) entry which is preliminary data.</text>
</comment>
<dbReference type="EMBL" id="JAXIOK010000012">
    <property type="protein sequence ID" value="KAK4757897.1"/>
    <property type="molecule type" value="Genomic_DNA"/>
</dbReference>
<keyword evidence="2" id="KW-1185">Reference proteome</keyword>
<evidence type="ECO:0000313" key="1">
    <source>
        <dbReference type="EMBL" id="KAK4757897.1"/>
    </source>
</evidence>
<name>A0AAN7K4H8_9MYRT</name>
<protein>
    <submittedName>
        <fullName evidence="1">Uncharacterized protein</fullName>
    </submittedName>
</protein>
<organism evidence="1 2">
    <name type="scientific">Trapa incisa</name>
    <dbReference type="NCBI Taxonomy" id="236973"/>
    <lineage>
        <taxon>Eukaryota</taxon>
        <taxon>Viridiplantae</taxon>
        <taxon>Streptophyta</taxon>
        <taxon>Embryophyta</taxon>
        <taxon>Tracheophyta</taxon>
        <taxon>Spermatophyta</taxon>
        <taxon>Magnoliopsida</taxon>
        <taxon>eudicotyledons</taxon>
        <taxon>Gunneridae</taxon>
        <taxon>Pentapetalae</taxon>
        <taxon>rosids</taxon>
        <taxon>malvids</taxon>
        <taxon>Myrtales</taxon>
        <taxon>Lythraceae</taxon>
        <taxon>Trapa</taxon>
    </lineage>
</organism>